<gene>
    <name evidence="2" type="ORF">PHO31112_02856</name>
</gene>
<keyword evidence="3" id="KW-1185">Reference proteome</keyword>
<evidence type="ECO:0000313" key="3">
    <source>
        <dbReference type="Proteomes" id="UP000343317"/>
    </source>
</evidence>
<sequence length="203" mass="22253">MYPVSGSGATRSQLPATTSTSAQPTPLTSTTTQSSTLGTGVREARQADGWARTSSSLDQLLSPLRTTAGAAGHASQSTSKSTSTQATTVGNNVRLVRQAEQTGRRTEPPIHAAAVDALPNFIERPLSPGISEQLRRFEVIQERVVRGAYAKARLHRGGRYIWMPQRCRRSMPKRWTAYRRARFNSSTCPSIESRQCWSLSCYP</sequence>
<organism evidence="2 3">
    <name type="scientific">Pandoraea horticolens</name>
    <dbReference type="NCBI Taxonomy" id="2508298"/>
    <lineage>
        <taxon>Bacteria</taxon>
        <taxon>Pseudomonadati</taxon>
        <taxon>Pseudomonadota</taxon>
        <taxon>Betaproteobacteria</taxon>
        <taxon>Burkholderiales</taxon>
        <taxon>Burkholderiaceae</taxon>
        <taxon>Pandoraea</taxon>
    </lineage>
</organism>
<feature type="compositionally biased region" description="Low complexity" evidence="1">
    <location>
        <begin position="74"/>
        <end position="88"/>
    </location>
</feature>
<protein>
    <submittedName>
        <fullName evidence="2">Uncharacterized protein</fullName>
    </submittedName>
</protein>
<dbReference type="AlphaFoldDB" id="A0A5E4VWF0"/>
<dbReference type="Proteomes" id="UP000343317">
    <property type="component" value="Unassembled WGS sequence"/>
</dbReference>
<accession>A0A5E4VWF0</accession>
<proteinExistence type="predicted"/>
<feature type="compositionally biased region" description="Low complexity" evidence="1">
    <location>
        <begin position="16"/>
        <end position="40"/>
    </location>
</feature>
<evidence type="ECO:0000313" key="2">
    <source>
        <dbReference type="EMBL" id="VVE15584.1"/>
    </source>
</evidence>
<feature type="region of interest" description="Disordered" evidence="1">
    <location>
        <begin position="1"/>
        <end position="40"/>
    </location>
</feature>
<name>A0A5E4VWF0_9BURK</name>
<dbReference type="EMBL" id="CABPSM010000007">
    <property type="protein sequence ID" value="VVE15584.1"/>
    <property type="molecule type" value="Genomic_DNA"/>
</dbReference>
<reference evidence="2 3" key="1">
    <citation type="submission" date="2019-08" db="EMBL/GenBank/DDBJ databases">
        <authorList>
            <person name="Peeters C."/>
        </authorList>
    </citation>
    <scope>NUCLEOTIDE SEQUENCE [LARGE SCALE GENOMIC DNA]</scope>
    <source>
        <strain evidence="2 3">LMG 31112</strain>
    </source>
</reference>
<feature type="region of interest" description="Disordered" evidence="1">
    <location>
        <begin position="67"/>
        <end position="92"/>
    </location>
</feature>
<evidence type="ECO:0000256" key="1">
    <source>
        <dbReference type="SAM" id="MobiDB-lite"/>
    </source>
</evidence>